<evidence type="ECO:0000313" key="6">
    <source>
        <dbReference type="Proteomes" id="UP000799537"/>
    </source>
</evidence>
<keyword evidence="3" id="KW-0576">Peroxisome</keyword>
<dbReference type="GO" id="GO:0016559">
    <property type="term" value="P:peroxisome fission"/>
    <property type="evidence" value="ECO:0007669"/>
    <property type="project" value="InterPro"/>
</dbReference>
<keyword evidence="2" id="KW-0472">Membrane</keyword>
<evidence type="ECO:0000256" key="3">
    <source>
        <dbReference type="ARBA" id="ARBA00023140"/>
    </source>
</evidence>
<keyword evidence="6" id="KW-1185">Reference proteome</keyword>
<sequence length="288" mass="33195">MPSQRLRTLRTLLHLTTKNSDAFLLHLTRLLSTTTGLDATLCTLQYTLTFVHSQLVRLLTNKYEKLAISIASKASETMLPGEALVATIEAPHVTLTEWCAGVKALGETTDDVRTFLRLWGLANIYTWARETYLYPKRDPAIKFLVWARIFASVGFQFYENGAYLIKKGVLRGQRWADREPRWWVWSSRFWMAEVVLEMLKLLRVRQLKYNEEFGAEKVDEDDKGVKVQSKELEQRWWKDLYANGGWFAPSLHYSFHNEEHSPVTEAWLGLSGVIPGAIALREAWRATA</sequence>
<name>A0A6A6C2G7_ZASCE</name>
<dbReference type="PANTHER" id="PTHR12652:SF25">
    <property type="entry name" value="MICROBODY (PEROXISOME) PROLIFERATION PROTEIN PEROXIN 11C (EUROFUNG)"/>
    <property type="match status" value="1"/>
</dbReference>
<comment type="subcellular location">
    <subcellularLocation>
        <location evidence="4">Peroxisome membrane</location>
    </subcellularLocation>
</comment>
<dbReference type="EMBL" id="ML993620">
    <property type="protein sequence ID" value="KAF2161317.1"/>
    <property type="molecule type" value="Genomic_DNA"/>
</dbReference>
<evidence type="ECO:0000256" key="2">
    <source>
        <dbReference type="ARBA" id="ARBA00023136"/>
    </source>
</evidence>
<dbReference type="Proteomes" id="UP000799537">
    <property type="component" value="Unassembled WGS sequence"/>
</dbReference>
<reference evidence="5" key="1">
    <citation type="journal article" date="2020" name="Stud. Mycol.">
        <title>101 Dothideomycetes genomes: a test case for predicting lifestyles and emergence of pathogens.</title>
        <authorList>
            <person name="Haridas S."/>
            <person name="Albert R."/>
            <person name="Binder M."/>
            <person name="Bloem J."/>
            <person name="Labutti K."/>
            <person name="Salamov A."/>
            <person name="Andreopoulos B."/>
            <person name="Baker S."/>
            <person name="Barry K."/>
            <person name="Bills G."/>
            <person name="Bluhm B."/>
            <person name="Cannon C."/>
            <person name="Castanera R."/>
            <person name="Culley D."/>
            <person name="Daum C."/>
            <person name="Ezra D."/>
            <person name="Gonzalez J."/>
            <person name="Henrissat B."/>
            <person name="Kuo A."/>
            <person name="Liang C."/>
            <person name="Lipzen A."/>
            <person name="Lutzoni F."/>
            <person name="Magnuson J."/>
            <person name="Mondo S."/>
            <person name="Nolan M."/>
            <person name="Ohm R."/>
            <person name="Pangilinan J."/>
            <person name="Park H.-J."/>
            <person name="Ramirez L."/>
            <person name="Alfaro M."/>
            <person name="Sun H."/>
            <person name="Tritt A."/>
            <person name="Yoshinaga Y."/>
            <person name="Zwiers L.-H."/>
            <person name="Turgeon B."/>
            <person name="Goodwin S."/>
            <person name="Spatafora J."/>
            <person name="Crous P."/>
            <person name="Grigoriev I."/>
        </authorList>
    </citation>
    <scope>NUCLEOTIDE SEQUENCE</scope>
    <source>
        <strain evidence="5">ATCC 36951</strain>
    </source>
</reference>
<dbReference type="InterPro" id="IPR008733">
    <property type="entry name" value="PEX11"/>
</dbReference>
<proteinExistence type="predicted"/>
<evidence type="ECO:0000313" key="5">
    <source>
        <dbReference type="EMBL" id="KAF2161317.1"/>
    </source>
</evidence>
<evidence type="ECO:0000256" key="1">
    <source>
        <dbReference type="ARBA" id="ARBA00022593"/>
    </source>
</evidence>
<dbReference type="GeneID" id="54562268"/>
<gene>
    <name evidence="5" type="ORF">M409DRAFT_28353</name>
</gene>
<dbReference type="PANTHER" id="PTHR12652">
    <property type="entry name" value="PEROXISOMAL BIOGENESIS FACTOR 11"/>
    <property type="match status" value="1"/>
</dbReference>
<keyword evidence="1" id="KW-0962">Peroxisome biogenesis</keyword>
<dbReference type="Pfam" id="PF05648">
    <property type="entry name" value="PEX11"/>
    <property type="match status" value="1"/>
</dbReference>
<organism evidence="5 6">
    <name type="scientific">Zasmidium cellare ATCC 36951</name>
    <dbReference type="NCBI Taxonomy" id="1080233"/>
    <lineage>
        <taxon>Eukaryota</taxon>
        <taxon>Fungi</taxon>
        <taxon>Dikarya</taxon>
        <taxon>Ascomycota</taxon>
        <taxon>Pezizomycotina</taxon>
        <taxon>Dothideomycetes</taxon>
        <taxon>Dothideomycetidae</taxon>
        <taxon>Mycosphaerellales</taxon>
        <taxon>Mycosphaerellaceae</taxon>
        <taxon>Zasmidium</taxon>
    </lineage>
</organism>
<dbReference type="RefSeq" id="XP_033662206.1">
    <property type="nucleotide sequence ID" value="XM_033808996.1"/>
</dbReference>
<evidence type="ECO:0000256" key="4">
    <source>
        <dbReference type="ARBA" id="ARBA00046271"/>
    </source>
</evidence>
<dbReference type="AlphaFoldDB" id="A0A6A6C2G7"/>
<dbReference type="GO" id="GO:0005778">
    <property type="term" value="C:peroxisomal membrane"/>
    <property type="evidence" value="ECO:0007669"/>
    <property type="project" value="UniProtKB-SubCell"/>
</dbReference>
<protein>
    <submittedName>
        <fullName evidence="5">Uncharacterized protein</fullName>
    </submittedName>
</protein>
<dbReference type="OrthoDB" id="10005898at2759"/>
<accession>A0A6A6C2G7</accession>